<evidence type="ECO:0000313" key="2">
    <source>
        <dbReference type="EMBL" id="AFU04947.1"/>
    </source>
</evidence>
<dbReference type="EMBL" id="CP003876">
    <property type="protein sequence ID" value="AFU04947.1"/>
    <property type="molecule type" value="Genomic_DNA"/>
</dbReference>
<dbReference type="Pfam" id="PF12680">
    <property type="entry name" value="SnoaL_2"/>
    <property type="match status" value="1"/>
</dbReference>
<dbReference type="Gene3D" id="3.10.450.50">
    <property type="match status" value="1"/>
</dbReference>
<dbReference type="HOGENOM" id="CLU_142180_1_0_11"/>
<dbReference type="eggNOG" id="COG4319">
    <property type="taxonomic scope" value="Bacteria"/>
</dbReference>
<dbReference type="SUPFAM" id="SSF54427">
    <property type="entry name" value="NTF2-like"/>
    <property type="match status" value="1"/>
</dbReference>
<evidence type="ECO:0000259" key="1">
    <source>
        <dbReference type="Pfam" id="PF12680"/>
    </source>
</evidence>
<organism evidence="2 3">
    <name type="scientific">Nocardia brasiliensis (strain ATCC 700358 / HUJEG-1)</name>
    <dbReference type="NCBI Taxonomy" id="1133849"/>
    <lineage>
        <taxon>Bacteria</taxon>
        <taxon>Bacillati</taxon>
        <taxon>Actinomycetota</taxon>
        <taxon>Actinomycetes</taxon>
        <taxon>Mycobacteriales</taxon>
        <taxon>Nocardiaceae</taxon>
        <taxon>Nocardia</taxon>
    </lineage>
</organism>
<dbReference type="Proteomes" id="UP000006304">
    <property type="component" value="Chromosome"/>
</dbReference>
<dbReference type="AlphaFoldDB" id="K0F5G5"/>
<reference evidence="2 3" key="1">
    <citation type="journal article" date="2012" name="J. Bacteriol.">
        <title>Complete genome sequence of Nocardia brasiliensis HUJEG-1.</title>
        <authorList>
            <person name="Vera-Cabrera L."/>
            <person name="Ortiz-Lopez R."/>
            <person name="Elizondo-Gonzalez R."/>
            <person name="Perez-Maya A.A."/>
            <person name="Ocampo-Candiani J."/>
        </authorList>
    </citation>
    <scope>NUCLEOTIDE SEQUENCE [LARGE SCALE GENOMIC DNA]</scope>
    <source>
        <strain evidence="3">ATCC 700358</strain>
    </source>
</reference>
<feature type="domain" description="SnoaL-like" evidence="1">
    <location>
        <begin position="7"/>
        <end position="103"/>
    </location>
</feature>
<gene>
    <name evidence="2" type="ORF">O3I_035000</name>
</gene>
<name>K0F5G5_NOCB7</name>
<proteinExistence type="predicted"/>
<evidence type="ECO:0000313" key="3">
    <source>
        <dbReference type="Proteomes" id="UP000006304"/>
    </source>
</evidence>
<dbReference type="InterPro" id="IPR032710">
    <property type="entry name" value="NTF2-like_dom_sf"/>
</dbReference>
<dbReference type="KEGG" id="nbr:O3I_035000"/>
<accession>K0F5G5</accession>
<keyword evidence="3" id="KW-1185">Reference proteome</keyword>
<dbReference type="InterPro" id="IPR037401">
    <property type="entry name" value="SnoaL-like"/>
</dbReference>
<protein>
    <recommendedName>
        <fullName evidence="1">SnoaL-like domain-containing protein</fullName>
    </recommendedName>
</protein>
<dbReference type="STRING" id="1133849.O3I_035000"/>
<sequence>MQAWVGAYERAWREPGTEHLGDLFAPDIGYLVSPWAEPLTGLPALAKFWEAGRDGPGESFTIEPEVVAVDGVTAVVRAEVDYLDQPARWRDLWILRFDDQGRCTWFEEWPFAPGQPDGQDRSRAALSG</sequence>